<dbReference type="NCBIfam" id="NF005064">
    <property type="entry name" value="PRK06481.1"/>
    <property type="match status" value="1"/>
</dbReference>
<dbReference type="Gene3D" id="3.90.700.10">
    <property type="entry name" value="Succinate dehydrogenase/fumarate reductase flavoprotein, catalytic domain"/>
    <property type="match status" value="1"/>
</dbReference>
<dbReference type="InterPro" id="IPR003953">
    <property type="entry name" value="FAD-dep_OxRdtase_2_FAD-bd"/>
</dbReference>
<comment type="cofactor">
    <cofactor evidence="1">
        <name>FAD</name>
        <dbReference type="ChEBI" id="CHEBI:57692"/>
    </cofactor>
</comment>
<evidence type="ECO:0000256" key="1">
    <source>
        <dbReference type="ARBA" id="ARBA00001974"/>
    </source>
</evidence>
<dbReference type="InterPro" id="IPR050315">
    <property type="entry name" value="FAD-oxidoreductase_2"/>
</dbReference>
<evidence type="ECO:0000256" key="5">
    <source>
        <dbReference type="RuleBase" id="RU366062"/>
    </source>
</evidence>
<evidence type="ECO:0000256" key="4">
    <source>
        <dbReference type="ARBA" id="ARBA00023002"/>
    </source>
</evidence>
<dbReference type="Pfam" id="PF00890">
    <property type="entry name" value="FAD_binding_2"/>
    <property type="match status" value="1"/>
</dbReference>
<keyword evidence="4 5" id="KW-0560">Oxidoreductase</keyword>
<dbReference type="PANTHER" id="PTHR43400">
    <property type="entry name" value="FUMARATE REDUCTASE"/>
    <property type="match status" value="1"/>
</dbReference>
<evidence type="ECO:0000256" key="3">
    <source>
        <dbReference type="ARBA" id="ARBA00022827"/>
    </source>
</evidence>
<dbReference type="InterPro" id="IPR027477">
    <property type="entry name" value="Succ_DH/fumarate_Rdtase_cat_sf"/>
</dbReference>
<dbReference type="AlphaFoldDB" id="A0A2T0WC62"/>
<dbReference type="InterPro" id="IPR036188">
    <property type="entry name" value="FAD/NAD-bd_sf"/>
</dbReference>
<evidence type="ECO:0000313" key="8">
    <source>
        <dbReference type="Proteomes" id="UP000238205"/>
    </source>
</evidence>
<dbReference type="SUPFAM" id="SSF51905">
    <property type="entry name" value="FAD/NAD(P)-binding domain"/>
    <property type="match status" value="1"/>
</dbReference>
<keyword evidence="8" id="KW-1185">Reference proteome</keyword>
<comment type="caution">
    <text evidence="7">The sequence shown here is derived from an EMBL/GenBank/DDBJ whole genome shotgun (WGS) entry which is preliminary data.</text>
</comment>
<evidence type="ECO:0000313" key="7">
    <source>
        <dbReference type="EMBL" id="PRY84114.1"/>
    </source>
</evidence>
<comment type="similarity">
    <text evidence="5">Belongs to the FAD-dependent oxidoreductase 2 family. FRD/SDH subfamily.</text>
</comment>
<dbReference type="EMBL" id="PVTO01000001">
    <property type="protein sequence ID" value="PRY84114.1"/>
    <property type="molecule type" value="Genomic_DNA"/>
</dbReference>
<dbReference type="GO" id="GO:0010181">
    <property type="term" value="F:FMN binding"/>
    <property type="evidence" value="ECO:0007669"/>
    <property type="project" value="InterPro"/>
</dbReference>
<accession>A0A2T0WC62</accession>
<dbReference type="Proteomes" id="UP000238205">
    <property type="component" value="Unassembled WGS sequence"/>
</dbReference>
<keyword evidence="2 5" id="KW-0285">Flavoprotein</keyword>
<feature type="domain" description="FAD-dependent oxidoreductase 2 FAD-binding" evidence="6">
    <location>
        <begin position="13"/>
        <end position="434"/>
    </location>
</feature>
<dbReference type="SUPFAM" id="SSF56425">
    <property type="entry name" value="Succinate dehydrogenase/fumarate reductase flavoprotein, catalytic domain"/>
    <property type="match status" value="1"/>
</dbReference>
<dbReference type="Gene3D" id="3.50.50.60">
    <property type="entry name" value="FAD/NAD(P)-binding domain"/>
    <property type="match status" value="1"/>
</dbReference>
<evidence type="ECO:0000259" key="6">
    <source>
        <dbReference type="Pfam" id="PF00890"/>
    </source>
</evidence>
<keyword evidence="3 5" id="KW-0274">FAD</keyword>
<dbReference type="PANTHER" id="PTHR43400:SF7">
    <property type="entry name" value="FAD-DEPENDENT OXIDOREDUCTASE 2 FAD BINDING DOMAIN-CONTAINING PROTEIN"/>
    <property type="match status" value="1"/>
</dbReference>
<sequence>MTYQTIDLEKLFDIIIVGAGAAGLAAAIQAKDEGASPVIFEKMPAVRGNTIKSSAGMNASETSFQLDQGITDSNELFYAETLIGGNKTNDQELLQYFVKQSAGAIDWLDSLGISLSNITTTGGMSVRRTHRPADGSAIGGYLVKRLMKNIEERHIPIVLNADVQRLVLDKGVVTGVEVVIEGMTSQIVKSRTVIVTTGGFGFNREMLNKIAPQTAHFITTNHEGSMGDGIQMIQAVGGDVRDLDQIQIHPTVHQESGFLMTEAIRGEGAVLVSSKGERFINELDRRDVVSKAVMDLTDHCAYLIFDEHLKQRVPAVGFYQSKQMVLTADTLADLAGLLGMQEDTLKDTIYKWNESVREQKDRQFARQTGMDHPLNLSPYHAIKIAPGIHHTMGGVIINKDTQVLKPNGQNIPGLYAAGETVGGLHGQNRIGGNAIAETIVFGRQAGKQAAQFSSKGLPE</sequence>
<dbReference type="FunFam" id="3.90.700.10:FF:000007">
    <property type="entry name" value="NADH-dependent fumarate reductase"/>
    <property type="match status" value="1"/>
</dbReference>
<evidence type="ECO:0000256" key="2">
    <source>
        <dbReference type="ARBA" id="ARBA00022630"/>
    </source>
</evidence>
<proteinExistence type="inferred from homology"/>
<name>A0A2T0WC62_9LACT</name>
<reference evidence="7 8" key="1">
    <citation type="submission" date="2018-03" db="EMBL/GenBank/DDBJ databases">
        <title>Genomic Encyclopedia of Archaeal and Bacterial Type Strains, Phase II (KMG-II): from individual species to whole genera.</title>
        <authorList>
            <person name="Goeker M."/>
        </authorList>
    </citation>
    <scope>NUCLEOTIDE SEQUENCE [LARGE SCALE GENOMIC DNA]</scope>
    <source>
        <strain evidence="7 8">DSM 13175</strain>
    </source>
</reference>
<gene>
    <name evidence="7" type="ORF">CLV38_10126</name>
</gene>
<dbReference type="InterPro" id="IPR010960">
    <property type="entry name" value="Flavocytochrome_c"/>
</dbReference>
<organism evidence="7 8">
    <name type="scientific">Alkalibacterium olivapovliticus</name>
    <dbReference type="NCBI Taxonomy" id="99907"/>
    <lineage>
        <taxon>Bacteria</taxon>
        <taxon>Bacillati</taxon>
        <taxon>Bacillota</taxon>
        <taxon>Bacilli</taxon>
        <taxon>Lactobacillales</taxon>
        <taxon>Carnobacteriaceae</taxon>
        <taxon>Alkalibacterium</taxon>
    </lineage>
</organism>
<dbReference type="NCBIfam" id="TIGR01813">
    <property type="entry name" value="flavo_cyto_c"/>
    <property type="match status" value="1"/>
</dbReference>
<dbReference type="PRINTS" id="PR00368">
    <property type="entry name" value="FADPNR"/>
</dbReference>
<protein>
    <submittedName>
        <fullName evidence="7">Fumarate reductase flavoprotein subunit</fullName>
    </submittedName>
</protein>
<dbReference type="RefSeq" id="WP_170068767.1">
    <property type="nucleotide sequence ID" value="NZ_PVTO01000001.1"/>
</dbReference>
<dbReference type="GO" id="GO:0033765">
    <property type="term" value="F:steroid dehydrogenase activity, acting on the CH-CH group of donors"/>
    <property type="evidence" value="ECO:0007669"/>
    <property type="project" value="UniProtKB-ARBA"/>
</dbReference>